<organism evidence="1 2">
    <name type="scientific">Lacipirellula parvula</name>
    <dbReference type="NCBI Taxonomy" id="2650471"/>
    <lineage>
        <taxon>Bacteria</taxon>
        <taxon>Pseudomonadati</taxon>
        <taxon>Planctomycetota</taxon>
        <taxon>Planctomycetia</taxon>
        <taxon>Pirellulales</taxon>
        <taxon>Lacipirellulaceae</taxon>
        <taxon>Lacipirellula</taxon>
    </lineage>
</organism>
<accession>A0A5K7XHA7</accession>
<dbReference type="AlphaFoldDB" id="A0A5K7XHA7"/>
<keyword evidence="2" id="KW-1185">Reference proteome</keyword>
<evidence type="ECO:0000313" key="1">
    <source>
        <dbReference type="EMBL" id="BBO34331.1"/>
    </source>
</evidence>
<dbReference type="Proteomes" id="UP000326837">
    <property type="component" value="Chromosome"/>
</dbReference>
<protein>
    <submittedName>
        <fullName evidence="1">Uncharacterized protein</fullName>
    </submittedName>
</protein>
<reference evidence="2" key="1">
    <citation type="submission" date="2019-10" db="EMBL/GenBank/DDBJ databases">
        <title>Lacipirellula parvula gen. nov., sp. nov., representing a lineage of planctomycetes widespread in freshwater anoxic habitats, and description of the family Lacipirellulaceae.</title>
        <authorList>
            <person name="Dedysh S.N."/>
            <person name="Kulichevskaya I.S."/>
            <person name="Beletsky A.V."/>
            <person name="Rakitin A.L."/>
            <person name="Mardanov A.V."/>
            <person name="Ivanova A.A."/>
            <person name="Saltykova V.X."/>
            <person name="Rijpstra W.I.C."/>
            <person name="Sinninghe Damste J.S."/>
            <person name="Ravin N.V."/>
        </authorList>
    </citation>
    <scope>NUCLEOTIDE SEQUENCE [LARGE SCALE GENOMIC DNA]</scope>
    <source>
        <strain evidence="2">PX69</strain>
    </source>
</reference>
<gene>
    <name evidence="1" type="ORF">PLANPX_3943</name>
</gene>
<evidence type="ECO:0000313" key="2">
    <source>
        <dbReference type="Proteomes" id="UP000326837"/>
    </source>
</evidence>
<proteinExistence type="predicted"/>
<dbReference type="KEGG" id="lpav:PLANPX_3943"/>
<dbReference type="EMBL" id="AP021861">
    <property type="protein sequence ID" value="BBO34331.1"/>
    <property type="molecule type" value="Genomic_DNA"/>
</dbReference>
<name>A0A5K7XHA7_9BACT</name>
<sequence>MTVSVACTPIRAQAVYTIAATKGSLAAKWKELRFLVEPITAMLLSRGLSSRLNLRCQ</sequence>